<proteinExistence type="predicted"/>
<reference evidence="1 2" key="1">
    <citation type="journal article" date="2021" name="Elife">
        <title>Chloroplast acquisition without the gene transfer in kleptoplastic sea slugs, Plakobranchus ocellatus.</title>
        <authorList>
            <person name="Maeda T."/>
            <person name="Takahashi S."/>
            <person name="Yoshida T."/>
            <person name="Shimamura S."/>
            <person name="Takaki Y."/>
            <person name="Nagai Y."/>
            <person name="Toyoda A."/>
            <person name="Suzuki Y."/>
            <person name="Arimoto A."/>
            <person name="Ishii H."/>
            <person name="Satoh N."/>
            <person name="Nishiyama T."/>
            <person name="Hasebe M."/>
            <person name="Maruyama T."/>
            <person name="Minagawa J."/>
            <person name="Obokata J."/>
            <person name="Shigenobu S."/>
        </authorList>
    </citation>
    <scope>NUCLEOTIDE SEQUENCE [LARGE SCALE GENOMIC DNA]</scope>
</reference>
<sequence>MLRQAGTSRVVSCSQLDTLVTACSREGGCVQLRRREVSPIYPPASPDAVVLSGLGGRQSGAMRNLRPGGGVVPEALLLHTRGVAAAAYRTS</sequence>
<evidence type="ECO:0000313" key="2">
    <source>
        <dbReference type="Proteomes" id="UP000762676"/>
    </source>
</evidence>
<name>A0AAV4JUT7_9GAST</name>
<comment type="caution">
    <text evidence="1">The sequence shown here is derived from an EMBL/GenBank/DDBJ whole genome shotgun (WGS) entry which is preliminary data.</text>
</comment>
<evidence type="ECO:0000313" key="1">
    <source>
        <dbReference type="EMBL" id="GFS26175.1"/>
    </source>
</evidence>
<keyword evidence="2" id="KW-1185">Reference proteome</keyword>
<gene>
    <name evidence="1" type="ORF">ElyMa_001709100</name>
</gene>
<protein>
    <submittedName>
        <fullName evidence="1">Uncharacterized protein</fullName>
    </submittedName>
</protein>
<accession>A0AAV4JUT7</accession>
<dbReference type="EMBL" id="BMAT01003464">
    <property type="protein sequence ID" value="GFS26175.1"/>
    <property type="molecule type" value="Genomic_DNA"/>
</dbReference>
<organism evidence="1 2">
    <name type="scientific">Elysia marginata</name>
    <dbReference type="NCBI Taxonomy" id="1093978"/>
    <lineage>
        <taxon>Eukaryota</taxon>
        <taxon>Metazoa</taxon>
        <taxon>Spiralia</taxon>
        <taxon>Lophotrochozoa</taxon>
        <taxon>Mollusca</taxon>
        <taxon>Gastropoda</taxon>
        <taxon>Heterobranchia</taxon>
        <taxon>Euthyneura</taxon>
        <taxon>Panpulmonata</taxon>
        <taxon>Sacoglossa</taxon>
        <taxon>Placobranchoidea</taxon>
        <taxon>Plakobranchidae</taxon>
        <taxon>Elysia</taxon>
    </lineage>
</organism>
<dbReference type="Proteomes" id="UP000762676">
    <property type="component" value="Unassembled WGS sequence"/>
</dbReference>
<dbReference type="AlphaFoldDB" id="A0AAV4JUT7"/>